<accession>A0A935T792</accession>
<proteinExistence type="predicted"/>
<gene>
    <name evidence="2" type="ORF">IPK02_10200</name>
</gene>
<feature type="region of interest" description="Disordered" evidence="1">
    <location>
        <begin position="47"/>
        <end position="87"/>
    </location>
</feature>
<evidence type="ECO:0000256" key="1">
    <source>
        <dbReference type="SAM" id="MobiDB-lite"/>
    </source>
</evidence>
<reference evidence="2 3" key="1">
    <citation type="submission" date="2020-10" db="EMBL/GenBank/DDBJ databases">
        <title>Connecting structure to function with the recovery of over 1000 high-quality activated sludge metagenome-assembled genomes encoding full-length rRNA genes using long-read sequencing.</title>
        <authorList>
            <person name="Singleton C.M."/>
            <person name="Petriglieri F."/>
            <person name="Kristensen J.M."/>
            <person name="Kirkegaard R.H."/>
            <person name="Michaelsen T.Y."/>
            <person name="Andersen M.H."/>
            <person name="Karst S.M."/>
            <person name="Dueholm M.S."/>
            <person name="Nielsen P.H."/>
            <person name="Albertsen M."/>
        </authorList>
    </citation>
    <scope>NUCLEOTIDE SEQUENCE [LARGE SCALE GENOMIC DNA]</scope>
    <source>
        <strain evidence="2">Fred_18-Q3-R57-64_BAT3C.720</strain>
    </source>
</reference>
<dbReference type="EMBL" id="JADJOT010000008">
    <property type="protein sequence ID" value="MBK7954293.1"/>
    <property type="molecule type" value="Genomic_DNA"/>
</dbReference>
<dbReference type="Proteomes" id="UP000706151">
    <property type="component" value="Unassembled WGS sequence"/>
</dbReference>
<sequence>MAAIHPGMLLSAGVLQPAAAADARNLRVDGSNQRLALVIGDFYFRPPADVPPPPPPARPPSAPVTDPPGAGQPVVARAEAGNAKPTTDRIARERAVDSTPSIPYIGGLWSDRDHPNNISQVDQDGTGFRFTRRGVLPNGIQYESSGSGTIIVGQRHTSSYSARYNSGAKSTGNCSGVVSADGQSIESSCKDSLLGTFSILRYGEMGCG</sequence>
<name>A0A935T792_9PROT</name>
<protein>
    <submittedName>
        <fullName evidence="2">Uncharacterized protein</fullName>
    </submittedName>
</protein>
<feature type="compositionally biased region" description="Pro residues" evidence="1">
    <location>
        <begin position="48"/>
        <end position="66"/>
    </location>
</feature>
<evidence type="ECO:0000313" key="3">
    <source>
        <dbReference type="Proteomes" id="UP000706151"/>
    </source>
</evidence>
<evidence type="ECO:0000313" key="2">
    <source>
        <dbReference type="EMBL" id="MBK7954293.1"/>
    </source>
</evidence>
<dbReference type="AlphaFoldDB" id="A0A935T792"/>
<comment type="caution">
    <text evidence="2">The sequence shown here is derived from an EMBL/GenBank/DDBJ whole genome shotgun (WGS) entry which is preliminary data.</text>
</comment>
<organism evidence="2 3">
    <name type="scientific">Candidatus Accumulibacter affinis</name>
    <dbReference type="NCBI Taxonomy" id="2954384"/>
    <lineage>
        <taxon>Bacteria</taxon>
        <taxon>Pseudomonadati</taxon>
        <taxon>Pseudomonadota</taxon>
        <taxon>Betaproteobacteria</taxon>
        <taxon>Candidatus Accumulibacter</taxon>
    </lineage>
</organism>